<proteinExistence type="predicted"/>
<organism evidence="1 2">
    <name type="scientific">Mesorhizobium tamadayense</name>
    <dbReference type="NCBI Taxonomy" id="425306"/>
    <lineage>
        <taxon>Bacteria</taxon>
        <taxon>Pseudomonadati</taxon>
        <taxon>Pseudomonadota</taxon>
        <taxon>Alphaproteobacteria</taxon>
        <taxon>Hyphomicrobiales</taxon>
        <taxon>Phyllobacteriaceae</taxon>
        <taxon>Mesorhizobium</taxon>
    </lineage>
</organism>
<accession>A0A3P3FFS3</accession>
<name>A0A3P3FFS3_9HYPH</name>
<keyword evidence="2" id="KW-1185">Reference proteome</keyword>
<protein>
    <submittedName>
        <fullName evidence="1">Uncharacterized protein</fullName>
    </submittedName>
</protein>
<dbReference type="EMBL" id="RQXT01000027">
    <property type="protein sequence ID" value="RRH97421.1"/>
    <property type="molecule type" value="Genomic_DNA"/>
</dbReference>
<evidence type="ECO:0000313" key="1">
    <source>
        <dbReference type="EMBL" id="RRH97421.1"/>
    </source>
</evidence>
<dbReference type="RefSeq" id="WP_125002131.1">
    <property type="nucleotide sequence ID" value="NZ_RQXT01000027.1"/>
</dbReference>
<dbReference type="Proteomes" id="UP000273786">
    <property type="component" value="Unassembled WGS sequence"/>
</dbReference>
<evidence type="ECO:0000313" key="2">
    <source>
        <dbReference type="Proteomes" id="UP000273786"/>
    </source>
</evidence>
<dbReference type="OrthoDB" id="9134390at2"/>
<sequence>MAFDIVHDIDKAVRQLLEAPNDLAELMPDQGAVKSMSEATDQHRDIYAKYIANFDVAYQIADDWWEGCVAAYIEDGYGPDEANELAYDKRLAGPASAPEVVWFFRNYWLAFDEVNRALPPKDRVPPQVAMLGWLVEEGRTDYVRLLTCMPFWPIGLDENGNWC</sequence>
<dbReference type="AlphaFoldDB" id="A0A3P3FFS3"/>
<gene>
    <name evidence="1" type="ORF">EH240_20895</name>
</gene>
<reference evidence="1 2" key="1">
    <citation type="submission" date="2018-11" db="EMBL/GenBank/DDBJ databases">
        <title>the genome of Mesorhizobium tamadayense DSM 28320.</title>
        <authorList>
            <person name="Gao J."/>
        </authorList>
    </citation>
    <scope>NUCLEOTIDE SEQUENCE [LARGE SCALE GENOMIC DNA]</scope>
    <source>
        <strain evidence="1 2">DSM 28320</strain>
    </source>
</reference>
<comment type="caution">
    <text evidence="1">The sequence shown here is derived from an EMBL/GenBank/DDBJ whole genome shotgun (WGS) entry which is preliminary data.</text>
</comment>